<sequence length="40" mass="4827">MRQRQAAVQVYFRVPAQAPFAQRMRLRRLQENSPQRVRDA</sequence>
<dbReference type="Proteomes" id="UP000214720">
    <property type="component" value="Unassembled WGS sequence"/>
</dbReference>
<name>A0A226WYE8_CABSO</name>
<reference evidence="2" key="1">
    <citation type="submission" date="2017-01" db="EMBL/GenBank/DDBJ databases">
        <title>Genome Analysis of Deinococcus marmoris KOPRI26562.</title>
        <authorList>
            <person name="Kim J.H."/>
            <person name="Oh H.-M."/>
        </authorList>
    </citation>
    <scope>NUCLEOTIDE SEQUENCE [LARGE SCALE GENOMIC DNA]</scope>
    <source>
        <strain evidence="2">PAMC 26633</strain>
    </source>
</reference>
<evidence type="ECO:0000313" key="2">
    <source>
        <dbReference type="Proteomes" id="UP000214720"/>
    </source>
</evidence>
<comment type="caution">
    <text evidence="1">The sequence shown here is derived from an EMBL/GenBank/DDBJ whole genome shotgun (WGS) entry which is preliminary data.</text>
</comment>
<protein>
    <submittedName>
        <fullName evidence="1">Uncharacterized protein</fullName>
    </submittedName>
</protein>
<dbReference type="EMBL" id="MTHB01000160">
    <property type="protein sequence ID" value="OXC75807.1"/>
    <property type="molecule type" value="Genomic_DNA"/>
</dbReference>
<dbReference type="AlphaFoldDB" id="A0A226WYE8"/>
<organism evidence="1 2">
    <name type="scientific">Caballeronia sordidicola</name>
    <name type="common">Burkholderia sordidicola</name>
    <dbReference type="NCBI Taxonomy" id="196367"/>
    <lineage>
        <taxon>Bacteria</taxon>
        <taxon>Pseudomonadati</taxon>
        <taxon>Pseudomonadota</taxon>
        <taxon>Betaproteobacteria</taxon>
        <taxon>Burkholderiales</taxon>
        <taxon>Burkholderiaceae</taxon>
        <taxon>Caballeronia</taxon>
    </lineage>
</organism>
<proteinExistence type="predicted"/>
<accession>A0A226WYE8</accession>
<evidence type="ECO:0000313" key="1">
    <source>
        <dbReference type="EMBL" id="OXC75807.1"/>
    </source>
</evidence>
<gene>
    <name evidence="1" type="ORF">BSU04_25135</name>
</gene>